<dbReference type="Proteomes" id="UP000011626">
    <property type="component" value="Unassembled WGS sequence"/>
</dbReference>
<dbReference type="AlphaFoldDB" id="M0CAR7"/>
<keyword evidence="2" id="KW-1185">Reference proteome</keyword>
<evidence type="ECO:0000313" key="2">
    <source>
        <dbReference type="Proteomes" id="UP000011626"/>
    </source>
</evidence>
<organism evidence="1 2">
    <name type="scientific">Halosimplex carlsbadense 2-9-1</name>
    <dbReference type="NCBI Taxonomy" id="797114"/>
    <lineage>
        <taxon>Archaea</taxon>
        <taxon>Methanobacteriati</taxon>
        <taxon>Methanobacteriota</taxon>
        <taxon>Stenosarchaea group</taxon>
        <taxon>Halobacteria</taxon>
        <taxon>Halobacteriales</taxon>
        <taxon>Haloarculaceae</taxon>
        <taxon>Halosimplex</taxon>
    </lineage>
</organism>
<gene>
    <name evidence="1" type="ORF">C475_22249</name>
</gene>
<comment type="caution">
    <text evidence="1">The sequence shown here is derived from an EMBL/GenBank/DDBJ whole genome shotgun (WGS) entry which is preliminary data.</text>
</comment>
<name>M0CAR7_9EURY</name>
<evidence type="ECO:0000313" key="1">
    <source>
        <dbReference type="EMBL" id="ELZ19713.1"/>
    </source>
</evidence>
<reference evidence="1 2" key="1">
    <citation type="journal article" date="2014" name="PLoS Genet.">
        <title>Phylogenetically driven sequencing of extremely halophilic archaea reveals strategies for static and dynamic osmo-response.</title>
        <authorList>
            <person name="Becker E.A."/>
            <person name="Seitzer P.M."/>
            <person name="Tritt A."/>
            <person name="Larsen D."/>
            <person name="Krusor M."/>
            <person name="Yao A.I."/>
            <person name="Wu D."/>
            <person name="Madern D."/>
            <person name="Eisen J.A."/>
            <person name="Darling A.E."/>
            <person name="Facciotti M.T."/>
        </authorList>
    </citation>
    <scope>NUCLEOTIDE SEQUENCE [LARGE SCALE GENOMIC DNA]</scope>
    <source>
        <strain evidence="1 2">2-9-1</strain>
    </source>
</reference>
<accession>M0CAR7</accession>
<dbReference type="EMBL" id="AOIU01000049">
    <property type="protein sequence ID" value="ELZ19713.1"/>
    <property type="molecule type" value="Genomic_DNA"/>
</dbReference>
<sequence>MFELWVRVVDIGLLLYPALIRYNRNDAVEISGLFGYLGIVEFRAERIRLSFDLRWTRPVGVELLEEKPDEVTTLVLVALWIEEEKIE</sequence>
<protein>
    <submittedName>
        <fullName evidence="1">Uncharacterized protein</fullName>
    </submittedName>
</protein>
<proteinExistence type="predicted"/>